<keyword evidence="8" id="KW-1015">Disulfide bond</keyword>
<feature type="region of interest" description="Disordered" evidence="9">
    <location>
        <begin position="358"/>
        <end position="394"/>
    </location>
</feature>
<feature type="compositionally biased region" description="Low complexity" evidence="9">
    <location>
        <begin position="374"/>
        <end position="394"/>
    </location>
</feature>
<dbReference type="InterPro" id="IPR011330">
    <property type="entry name" value="Glyco_hydro/deAcase_b/a-brl"/>
</dbReference>
<accession>E5A0T0</accession>
<evidence type="ECO:0000256" key="1">
    <source>
        <dbReference type="ARBA" id="ARBA00001941"/>
    </source>
</evidence>
<dbReference type="GO" id="GO:0008061">
    <property type="term" value="F:chitin binding"/>
    <property type="evidence" value="ECO:0007669"/>
    <property type="project" value="UniProtKB-UniRule"/>
</dbReference>
<feature type="domain" description="Chitin-binding type-1" evidence="11">
    <location>
        <begin position="67"/>
        <end position="111"/>
    </location>
</feature>
<keyword evidence="3" id="KW-0479">Metal-binding</keyword>
<reference evidence="14" key="1">
    <citation type="journal article" date="2011" name="Nat. Commun.">
        <title>Effector diversification within compartments of the Leptosphaeria maculans genome affected by Repeat-Induced Point mutations.</title>
        <authorList>
            <person name="Rouxel T."/>
            <person name="Grandaubert J."/>
            <person name="Hane J.K."/>
            <person name="Hoede C."/>
            <person name="van de Wouw A.P."/>
            <person name="Couloux A."/>
            <person name="Dominguez V."/>
            <person name="Anthouard V."/>
            <person name="Bally P."/>
            <person name="Bourras S."/>
            <person name="Cozijnsen A.J."/>
            <person name="Ciuffetti L.M."/>
            <person name="Degrave A."/>
            <person name="Dilmaghani A."/>
            <person name="Duret L."/>
            <person name="Fudal I."/>
            <person name="Goodwin S.B."/>
            <person name="Gout L."/>
            <person name="Glaser N."/>
            <person name="Linglin J."/>
            <person name="Kema G.H.J."/>
            <person name="Lapalu N."/>
            <person name="Lawrence C.B."/>
            <person name="May K."/>
            <person name="Meyer M."/>
            <person name="Ollivier B."/>
            <person name="Poulain J."/>
            <person name="Schoch C.L."/>
            <person name="Simon A."/>
            <person name="Spatafora J.W."/>
            <person name="Stachowiak A."/>
            <person name="Turgeon B.G."/>
            <person name="Tyler B.M."/>
            <person name="Vincent D."/>
            <person name="Weissenbach J."/>
            <person name="Amselem J."/>
            <person name="Quesneville H."/>
            <person name="Oliver R.P."/>
            <person name="Wincker P."/>
            <person name="Balesdent M.-H."/>
            <person name="Howlett B.J."/>
        </authorList>
    </citation>
    <scope>NUCLEOTIDE SEQUENCE [LARGE SCALE GENOMIC DNA]</scope>
    <source>
        <strain evidence="14">JN3 / isolate v23.1.3 / race Av1-4-5-6-7-8</strain>
    </source>
</reference>
<comment type="cofactor">
    <cofactor evidence="1">
        <name>Co(2+)</name>
        <dbReference type="ChEBI" id="CHEBI:48828"/>
    </cofactor>
</comment>
<dbReference type="AlphaFoldDB" id="E5A0T0"/>
<keyword evidence="5" id="KW-0378">Hydrolase</keyword>
<dbReference type="PROSITE" id="PS50941">
    <property type="entry name" value="CHIT_BIND_I_2"/>
    <property type="match status" value="1"/>
</dbReference>
<keyword evidence="6" id="KW-0119">Carbohydrate metabolism</keyword>
<dbReference type="CDD" id="cd00035">
    <property type="entry name" value="ChtBD1"/>
    <property type="match status" value="1"/>
</dbReference>
<evidence type="ECO:0000256" key="5">
    <source>
        <dbReference type="ARBA" id="ARBA00022801"/>
    </source>
</evidence>
<evidence type="ECO:0000256" key="10">
    <source>
        <dbReference type="SAM" id="SignalP"/>
    </source>
</evidence>
<dbReference type="SUPFAM" id="SSF88713">
    <property type="entry name" value="Glycoside hydrolase/deacetylase"/>
    <property type="match status" value="1"/>
</dbReference>
<keyword evidence="7" id="KW-0170">Cobalt</keyword>
<evidence type="ECO:0008006" key="15">
    <source>
        <dbReference type="Google" id="ProtNLM"/>
    </source>
</evidence>
<gene>
    <name evidence="13" type="ORF">LEMA_P103570.1</name>
</gene>
<dbReference type="GeneID" id="13281055"/>
<dbReference type="PROSITE" id="PS51677">
    <property type="entry name" value="NODB"/>
    <property type="match status" value="1"/>
</dbReference>
<dbReference type="Gene3D" id="3.30.60.10">
    <property type="entry name" value="Endochitinase-like"/>
    <property type="match status" value="1"/>
</dbReference>
<dbReference type="GO" id="GO:0046872">
    <property type="term" value="F:metal ion binding"/>
    <property type="evidence" value="ECO:0007669"/>
    <property type="project" value="UniProtKB-KW"/>
</dbReference>
<evidence type="ECO:0000256" key="6">
    <source>
        <dbReference type="ARBA" id="ARBA00023277"/>
    </source>
</evidence>
<dbReference type="PANTHER" id="PTHR46471">
    <property type="entry name" value="CHITIN DEACETYLASE"/>
    <property type="match status" value="1"/>
</dbReference>
<dbReference type="VEuPathDB" id="FungiDB:LEMA_P103570.1"/>
<dbReference type="FunCoup" id="E5A0T0">
    <property type="interactions" value="32"/>
</dbReference>
<dbReference type="HOGENOM" id="CLU_021264_11_3_1"/>
<evidence type="ECO:0000259" key="12">
    <source>
        <dbReference type="PROSITE" id="PS51677"/>
    </source>
</evidence>
<feature type="disulfide bond" evidence="8">
    <location>
        <begin position="77"/>
        <end position="89"/>
    </location>
</feature>
<evidence type="ECO:0000313" key="13">
    <source>
        <dbReference type="EMBL" id="CBX97226.1"/>
    </source>
</evidence>
<dbReference type="Gene3D" id="3.20.20.370">
    <property type="entry name" value="Glycoside hydrolase/deacetylase"/>
    <property type="match status" value="1"/>
</dbReference>
<dbReference type="GO" id="GO:0016810">
    <property type="term" value="F:hydrolase activity, acting on carbon-nitrogen (but not peptide) bonds"/>
    <property type="evidence" value="ECO:0007669"/>
    <property type="project" value="InterPro"/>
</dbReference>
<proteinExistence type="predicted"/>
<evidence type="ECO:0000256" key="3">
    <source>
        <dbReference type="ARBA" id="ARBA00022723"/>
    </source>
</evidence>
<dbReference type="CDD" id="cd10951">
    <property type="entry name" value="CE4_ClCDA_like"/>
    <property type="match status" value="1"/>
</dbReference>
<dbReference type="OMA" id="WPAVMRR"/>
<dbReference type="GO" id="GO:0005975">
    <property type="term" value="P:carbohydrate metabolic process"/>
    <property type="evidence" value="ECO:0007669"/>
    <property type="project" value="InterPro"/>
</dbReference>
<dbReference type="Pfam" id="PF01522">
    <property type="entry name" value="Polysacc_deac_1"/>
    <property type="match status" value="1"/>
</dbReference>
<dbReference type="eggNOG" id="ENOG502QRIP">
    <property type="taxonomic scope" value="Eukaryota"/>
</dbReference>
<dbReference type="CAZy" id="CBM18">
    <property type="family name" value="Carbohydrate-Binding Module Family 18"/>
</dbReference>
<protein>
    <recommendedName>
        <fullName evidence="15">Chitin deacetylase</fullName>
    </recommendedName>
</protein>
<evidence type="ECO:0000256" key="2">
    <source>
        <dbReference type="ARBA" id="ARBA00022669"/>
    </source>
</evidence>
<dbReference type="InterPro" id="IPR002509">
    <property type="entry name" value="NODB_dom"/>
</dbReference>
<evidence type="ECO:0000256" key="7">
    <source>
        <dbReference type="ARBA" id="ARBA00023285"/>
    </source>
</evidence>
<comment type="caution">
    <text evidence="8">Lacks conserved residue(s) required for the propagation of feature annotation.</text>
</comment>
<dbReference type="InterPro" id="IPR036861">
    <property type="entry name" value="Endochitinase-like_sf"/>
</dbReference>
<keyword evidence="4 10" id="KW-0732">Signal</keyword>
<dbReference type="InterPro" id="IPR001002">
    <property type="entry name" value="Chitin-bd_1"/>
</dbReference>
<evidence type="ECO:0000256" key="8">
    <source>
        <dbReference type="PROSITE-ProRule" id="PRU00261"/>
    </source>
</evidence>
<feature type="domain" description="NodB homology" evidence="12">
    <location>
        <begin position="145"/>
        <end position="342"/>
    </location>
</feature>
<dbReference type="InParanoid" id="E5A0T0"/>
<feature type="disulfide bond" evidence="8">
    <location>
        <begin position="82"/>
        <end position="96"/>
    </location>
</feature>
<dbReference type="OrthoDB" id="407355at2759"/>
<evidence type="ECO:0000256" key="9">
    <source>
        <dbReference type="SAM" id="MobiDB-lite"/>
    </source>
</evidence>
<evidence type="ECO:0000256" key="4">
    <source>
        <dbReference type="ARBA" id="ARBA00022729"/>
    </source>
</evidence>
<keyword evidence="2 8" id="KW-0147">Chitin-binding</keyword>
<feature type="signal peptide" evidence="10">
    <location>
        <begin position="1"/>
        <end position="20"/>
    </location>
</feature>
<organism evidence="14">
    <name type="scientific">Leptosphaeria maculans (strain JN3 / isolate v23.1.3 / race Av1-4-5-6-7-8)</name>
    <name type="common">Blackleg fungus</name>
    <name type="synonym">Phoma lingam</name>
    <dbReference type="NCBI Taxonomy" id="985895"/>
    <lineage>
        <taxon>Eukaryota</taxon>
        <taxon>Fungi</taxon>
        <taxon>Dikarya</taxon>
        <taxon>Ascomycota</taxon>
        <taxon>Pezizomycotina</taxon>
        <taxon>Dothideomycetes</taxon>
        <taxon>Pleosporomycetidae</taxon>
        <taxon>Pleosporales</taxon>
        <taxon>Pleosporineae</taxon>
        <taxon>Leptosphaeriaceae</taxon>
        <taxon>Plenodomus</taxon>
        <taxon>Plenodomus lingam/Leptosphaeria maculans species complex</taxon>
    </lineage>
</organism>
<dbReference type="RefSeq" id="XP_003840705.1">
    <property type="nucleotide sequence ID" value="XM_003840657.1"/>
</dbReference>
<evidence type="ECO:0000313" key="14">
    <source>
        <dbReference type="Proteomes" id="UP000002668"/>
    </source>
</evidence>
<dbReference type="Proteomes" id="UP000002668">
    <property type="component" value="Genome"/>
</dbReference>
<dbReference type="PANTHER" id="PTHR46471:SF4">
    <property type="entry name" value="CHITIN DEACETYLASE"/>
    <property type="match status" value="1"/>
</dbReference>
<name>E5A0T0_LEPMJ</name>
<sequence>MYLLIVVAATIAAAGPLVNAHGAGLPKIVGLDPADVKSRDLLLALEERFSRLDHAQSEPALATRTSAPECGPGVGSCPAGECCSRAFFCGTSKDHCYSPGCNYKYGPGCAENQAPAGTNTSSISRDKLGSIPYGGNGTFRCTKPGTVAITYDDGPQKDFTEHILDQFKSYGAKATFFVTGNNINKGQIDVEYADVIKRMSAEGHQIASHTWTHLDLSEISSEDRKNQIIMNEMAIRNILGKIPTYLRPPYSSCTEISGCQKDVADLGYHITNFNVDTDDYNLNTAEDIQIAKDNFHGNITSKGATAKDHQWLAIGHDILEQTANNLTGFMLETITKLGYKAVTVGECLEDPEENWYRAADGAGISPDNETNPISSDSGSNTTSPSATPAASATGAGSATQSYSIATIALAFTMASVYVL</sequence>
<evidence type="ECO:0000259" key="11">
    <source>
        <dbReference type="PROSITE" id="PS50941"/>
    </source>
</evidence>
<keyword evidence="14" id="KW-1185">Reference proteome</keyword>
<dbReference type="STRING" id="985895.E5A0T0"/>
<feature type="chain" id="PRO_5003194944" description="Chitin deacetylase" evidence="10">
    <location>
        <begin position="21"/>
        <end position="419"/>
    </location>
</feature>
<dbReference type="EMBL" id="FP929131">
    <property type="protein sequence ID" value="CBX97226.1"/>
    <property type="molecule type" value="Genomic_DNA"/>
</dbReference>